<evidence type="ECO:0000259" key="11">
    <source>
        <dbReference type="PROSITE" id="PS51727"/>
    </source>
</evidence>
<sequence length="766" mass="87946">MGFESGRKRIRDYNEGADWGIDSGHSHVVDQIIISKFAQNHLKKIEEELNHLNKRCRSSILPPKHNTDQDISTYETFVQPQPQMLDTQQLNQWYQHFPEQLNDQSKYQWISKADAVEPVQSSTESRDLFMASGKQDFEAWDGSDVIKKLLNKNYMPDELPHLEQWSYNSEEASAHEHNGSGSTNIKQPSASLADSLTSSQIREHLSSLIKHKKETSDNTSKVGENTCQLCLMDKLLLTPATIYCSSCDMLIKRNVGYYRSNDEDTSTQHRVCMPCFKGCRGATISSRGGGLVSKASLHKTKNDDEKQDSWVECDRCKYWQHRICGLYNNETDSEGKAEYVCPKCCLIEMDNVKVITSPKTALGAKYLPKTNLSDHIEQRLHTRLRQERAETAKFHGIELEKVPEAEGLVVRVIASVDKELEVKKKFRDIIHGEYYPKKTVYRSKRTGGVDVCLFGMFVQEFGSDCNGPNKRSVYISYLDSVKYFEPERETASGESLRTFVYHEILIGYLEYCKKRGFATCYLWACPPKGEDYIFYCHPKTQKTPQNDELIQWYKSMLKKAAEYGIVVDQTSLYNHFFDPARYGNVKISVARLPYFDGDYWSEAALNISNKIDDDQRSGGLLNNLPSKAKLAAMGHDKLTRDALVMHKLGKDILPSKEKFMIIRLQHTCTYCDEVILSGTRWCCKQCNKIQSCSRCYRGQKHRCRYGKKTPLTKDILSDVPHITKDKDAVLVNNLFGTRNDFLNKCHRTQETSDRQQWHLGIYVVQS</sequence>
<dbReference type="Pfam" id="PF00628">
    <property type="entry name" value="PHD"/>
    <property type="match status" value="1"/>
</dbReference>
<comment type="caution">
    <text evidence="12">The sequence shown here is derived from an EMBL/GenBank/DDBJ whole genome shotgun (WGS) entry which is preliminary data.</text>
</comment>
<dbReference type="Gene3D" id="3.30.40.10">
    <property type="entry name" value="Zinc/RING finger domain, C3HC4 (zinc finger)"/>
    <property type="match status" value="1"/>
</dbReference>
<evidence type="ECO:0000256" key="5">
    <source>
        <dbReference type="ARBA" id="ARBA00022771"/>
    </source>
</evidence>
<keyword evidence="6" id="KW-0862">Zinc</keyword>
<organism evidence="12 13">
    <name type="scientific">Tagetes erecta</name>
    <name type="common">African marigold</name>
    <dbReference type="NCBI Taxonomy" id="13708"/>
    <lineage>
        <taxon>Eukaryota</taxon>
        <taxon>Viridiplantae</taxon>
        <taxon>Streptophyta</taxon>
        <taxon>Embryophyta</taxon>
        <taxon>Tracheophyta</taxon>
        <taxon>Spermatophyta</taxon>
        <taxon>Magnoliopsida</taxon>
        <taxon>eudicotyledons</taxon>
        <taxon>Gunneridae</taxon>
        <taxon>Pentapetalae</taxon>
        <taxon>asterids</taxon>
        <taxon>campanulids</taxon>
        <taxon>Asterales</taxon>
        <taxon>Asteraceae</taxon>
        <taxon>Asteroideae</taxon>
        <taxon>Heliantheae alliance</taxon>
        <taxon>Tageteae</taxon>
        <taxon>Tagetes</taxon>
    </lineage>
</organism>
<comment type="subcellular location">
    <subcellularLocation>
        <location evidence="1">Nucleus</location>
    </subcellularLocation>
</comment>
<evidence type="ECO:0000313" key="13">
    <source>
        <dbReference type="Proteomes" id="UP001229421"/>
    </source>
</evidence>
<evidence type="ECO:0000256" key="9">
    <source>
        <dbReference type="ARBA" id="ARBA00023242"/>
    </source>
</evidence>
<keyword evidence="8" id="KW-0804">Transcription</keyword>
<dbReference type="GO" id="GO:0031490">
    <property type="term" value="F:chromatin DNA binding"/>
    <property type="evidence" value="ECO:0007669"/>
    <property type="project" value="TreeGrafter"/>
</dbReference>
<dbReference type="EMBL" id="JAUHHV010000001">
    <property type="protein sequence ID" value="KAK1438956.1"/>
    <property type="molecule type" value="Genomic_DNA"/>
</dbReference>
<dbReference type="GO" id="GO:0008270">
    <property type="term" value="F:zinc ion binding"/>
    <property type="evidence" value="ECO:0007669"/>
    <property type="project" value="UniProtKB-KW"/>
</dbReference>
<keyword evidence="9" id="KW-0539">Nucleus</keyword>
<evidence type="ECO:0000256" key="7">
    <source>
        <dbReference type="ARBA" id="ARBA00023015"/>
    </source>
</evidence>
<dbReference type="SMART" id="SM01250">
    <property type="entry name" value="KAT11"/>
    <property type="match status" value="1"/>
</dbReference>
<proteinExistence type="predicted"/>
<evidence type="ECO:0000256" key="8">
    <source>
        <dbReference type="ARBA" id="ARBA00023163"/>
    </source>
</evidence>
<keyword evidence="7" id="KW-0805">Transcription regulation</keyword>
<dbReference type="GO" id="GO:0005667">
    <property type="term" value="C:transcription regulator complex"/>
    <property type="evidence" value="ECO:0007669"/>
    <property type="project" value="TreeGrafter"/>
</dbReference>
<dbReference type="PROSITE" id="PS51727">
    <property type="entry name" value="CBP_P300_HAT"/>
    <property type="match status" value="1"/>
</dbReference>
<dbReference type="GO" id="GO:0045944">
    <property type="term" value="P:positive regulation of transcription by RNA polymerase II"/>
    <property type="evidence" value="ECO:0007669"/>
    <property type="project" value="TreeGrafter"/>
</dbReference>
<dbReference type="InterPro" id="IPR019787">
    <property type="entry name" value="Znf_PHD-finger"/>
</dbReference>
<dbReference type="SUPFAM" id="SSF57850">
    <property type="entry name" value="RING/U-box"/>
    <property type="match status" value="1"/>
</dbReference>
<reference evidence="12" key="1">
    <citation type="journal article" date="2023" name="bioRxiv">
        <title>Improved chromosome-level genome assembly for marigold (Tagetes erecta).</title>
        <authorList>
            <person name="Jiang F."/>
            <person name="Yuan L."/>
            <person name="Wang S."/>
            <person name="Wang H."/>
            <person name="Xu D."/>
            <person name="Wang A."/>
            <person name="Fan W."/>
        </authorList>
    </citation>
    <scope>NUCLEOTIDE SEQUENCE</scope>
    <source>
        <strain evidence="12">WSJ</strain>
        <tissue evidence="12">Leaf</tissue>
    </source>
</reference>
<evidence type="ECO:0000256" key="2">
    <source>
        <dbReference type="ARBA" id="ARBA00013184"/>
    </source>
</evidence>
<dbReference type="InterPro" id="IPR031162">
    <property type="entry name" value="CBP_P300_HAT"/>
</dbReference>
<dbReference type="GO" id="GO:0000123">
    <property type="term" value="C:histone acetyltransferase complex"/>
    <property type="evidence" value="ECO:0007669"/>
    <property type="project" value="TreeGrafter"/>
</dbReference>
<feature type="region of interest" description="Disordered" evidence="10">
    <location>
        <begin position="170"/>
        <end position="193"/>
    </location>
</feature>
<evidence type="ECO:0000256" key="6">
    <source>
        <dbReference type="ARBA" id="ARBA00022833"/>
    </source>
</evidence>
<dbReference type="InterPro" id="IPR013083">
    <property type="entry name" value="Znf_RING/FYVE/PHD"/>
</dbReference>
<dbReference type="GO" id="GO:0005634">
    <property type="term" value="C:nucleus"/>
    <property type="evidence" value="ECO:0007669"/>
    <property type="project" value="UniProtKB-SubCell"/>
</dbReference>
<keyword evidence="13" id="KW-1185">Reference proteome</keyword>
<dbReference type="PANTHER" id="PTHR13808">
    <property type="entry name" value="CBP/P300-RELATED"/>
    <property type="match status" value="1"/>
</dbReference>
<dbReference type="AlphaFoldDB" id="A0AAD8LHB3"/>
<evidence type="ECO:0000256" key="4">
    <source>
        <dbReference type="ARBA" id="ARBA00022723"/>
    </source>
</evidence>
<dbReference type="Proteomes" id="UP001229421">
    <property type="component" value="Unassembled WGS sequence"/>
</dbReference>
<keyword evidence="5" id="KW-0863">Zinc-finger</keyword>
<dbReference type="Pfam" id="PF08214">
    <property type="entry name" value="HAT_KAT11"/>
    <property type="match status" value="1"/>
</dbReference>
<feature type="compositionally biased region" description="Polar residues" evidence="10">
    <location>
        <begin position="179"/>
        <end position="193"/>
    </location>
</feature>
<dbReference type="GO" id="GO:0003713">
    <property type="term" value="F:transcription coactivator activity"/>
    <property type="evidence" value="ECO:0007669"/>
    <property type="project" value="TreeGrafter"/>
</dbReference>
<name>A0AAD8LHB3_TARER</name>
<dbReference type="PANTHER" id="PTHR13808:SF60">
    <property type="entry name" value="HISTONE ACETYLTRANSFERASE"/>
    <property type="match status" value="1"/>
</dbReference>
<accession>A0AAD8LHB3</accession>
<keyword evidence="3" id="KW-0808">Transferase</keyword>
<keyword evidence="4" id="KW-0479">Metal-binding</keyword>
<protein>
    <recommendedName>
        <fullName evidence="2">histone acetyltransferase</fullName>
        <ecNumber evidence="2">2.3.1.48</ecNumber>
    </recommendedName>
</protein>
<gene>
    <name evidence="12" type="ORF">QVD17_04769</name>
</gene>
<evidence type="ECO:0000256" key="1">
    <source>
        <dbReference type="ARBA" id="ARBA00004123"/>
    </source>
</evidence>
<evidence type="ECO:0000313" key="12">
    <source>
        <dbReference type="EMBL" id="KAK1438956.1"/>
    </source>
</evidence>
<dbReference type="GO" id="GO:0004402">
    <property type="term" value="F:histone acetyltransferase activity"/>
    <property type="evidence" value="ECO:0007669"/>
    <property type="project" value="InterPro"/>
</dbReference>
<dbReference type="InterPro" id="IPR011011">
    <property type="entry name" value="Znf_FYVE_PHD"/>
</dbReference>
<evidence type="ECO:0000256" key="3">
    <source>
        <dbReference type="ARBA" id="ARBA00022679"/>
    </source>
</evidence>
<dbReference type="InterPro" id="IPR013178">
    <property type="entry name" value="Histone_AcTrfase_Rtt109/CBP"/>
</dbReference>
<dbReference type="SUPFAM" id="SSF57903">
    <property type="entry name" value="FYVE/PHD zinc finger"/>
    <property type="match status" value="1"/>
</dbReference>
<dbReference type="EC" id="2.3.1.48" evidence="2"/>
<evidence type="ECO:0000256" key="10">
    <source>
        <dbReference type="SAM" id="MobiDB-lite"/>
    </source>
</evidence>
<feature type="domain" description="CBP/p300-type HAT" evidence="11">
    <location>
        <begin position="361"/>
        <end position="766"/>
    </location>
</feature>